<protein>
    <recommendedName>
        <fullName evidence="3">GDSL-like Lipase/Acylhydrolase family protein</fullName>
    </recommendedName>
</protein>
<evidence type="ECO:0008006" key="3">
    <source>
        <dbReference type="Google" id="ProtNLM"/>
    </source>
</evidence>
<reference evidence="1 2" key="1">
    <citation type="submission" date="2016-11" db="EMBL/GenBank/DDBJ databases">
        <authorList>
            <person name="Jaros S."/>
            <person name="Januszkiewicz K."/>
            <person name="Wedrychowicz H."/>
        </authorList>
    </citation>
    <scope>NUCLEOTIDE SEQUENCE [LARGE SCALE GENOMIC DNA]</scope>
    <source>
        <strain evidence="1 2">GAS242</strain>
    </source>
</reference>
<name>A0A1M5PC99_9BRAD</name>
<sequence>MLVLLVVAIVESGAALICRFLVAPLIWNPDLEQARKNWDALASVADDEIGGYRVSGAKNNSEFPDNRHSCGSAYGDSYVGGADVANDKGWIEQLSHLLGCRVTNYAVGNYGTDQAYLRFRQVHDASPIALLGINPNNVEDNINQYDGLLGSALEPTALKGRFLLDSAGQLKWLPRPRLDREGFIAMNRNPAQTLPHSYFLPDTRDGPVTLHFPYTMTLARVALMPRLHNILVRRAAWSSLYSADHPSGALQLIAAICQAFADLAKARGQRPLIVMLPLSHSFREKANYGEFEYAPLVAALQAKGIEVFDPGQAMIDDLAGRSACEFYTNARSGFGLLTSPVPCGGHYSAAGNTTMAKLVAAELRRRNFVGR</sequence>
<dbReference type="EMBL" id="LT670818">
    <property type="protein sequence ID" value="SHG99089.1"/>
    <property type="molecule type" value="Genomic_DNA"/>
</dbReference>
<proteinExistence type="predicted"/>
<dbReference type="AlphaFoldDB" id="A0A1M5PC99"/>
<dbReference type="OrthoDB" id="8477981at2"/>
<evidence type="ECO:0000313" key="1">
    <source>
        <dbReference type="EMBL" id="SHG99089.1"/>
    </source>
</evidence>
<dbReference type="RefSeq" id="WP_079568343.1">
    <property type="nucleotide sequence ID" value="NZ_LT670818.1"/>
</dbReference>
<dbReference type="SUPFAM" id="SSF52266">
    <property type="entry name" value="SGNH hydrolase"/>
    <property type="match status" value="1"/>
</dbReference>
<evidence type="ECO:0000313" key="2">
    <source>
        <dbReference type="Proteomes" id="UP000190675"/>
    </source>
</evidence>
<dbReference type="Proteomes" id="UP000190675">
    <property type="component" value="Chromosome I"/>
</dbReference>
<gene>
    <name evidence="1" type="ORF">SAMN05444169_5145</name>
</gene>
<organism evidence="1 2">
    <name type="scientific">Bradyrhizobium erythrophlei</name>
    <dbReference type="NCBI Taxonomy" id="1437360"/>
    <lineage>
        <taxon>Bacteria</taxon>
        <taxon>Pseudomonadati</taxon>
        <taxon>Pseudomonadota</taxon>
        <taxon>Alphaproteobacteria</taxon>
        <taxon>Hyphomicrobiales</taxon>
        <taxon>Nitrobacteraceae</taxon>
        <taxon>Bradyrhizobium</taxon>
    </lineage>
</organism>
<accession>A0A1M5PC99</accession>